<gene>
    <name evidence="2" type="ORF">C4B60_06530</name>
</gene>
<feature type="transmembrane region" description="Helical" evidence="1">
    <location>
        <begin position="7"/>
        <end position="25"/>
    </location>
</feature>
<evidence type="ECO:0000313" key="2">
    <source>
        <dbReference type="EMBL" id="PPA71705.1"/>
    </source>
</evidence>
<dbReference type="EMBL" id="PREZ01000002">
    <property type="protein sequence ID" value="PPA71705.1"/>
    <property type="molecule type" value="Genomic_DNA"/>
</dbReference>
<dbReference type="AlphaFoldDB" id="A0A2S5GFL6"/>
<name>A0A2S5GFL6_9BACL</name>
<keyword evidence="1" id="KW-0472">Membrane</keyword>
<keyword evidence="3" id="KW-1185">Reference proteome</keyword>
<dbReference type="Proteomes" id="UP000239047">
    <property type="component" value="Unassembled WGS sequence"/>
</dbReference>
<feature type="transmembrane region" description="Helical" evidence="1">
    <location>
        <begin position="31"/>
        <end position="54"/>
    </location>
</feature>
<protein>
    <submittedName>
        <fullName evidence="2">Uncharacterized protein</fullName>
    </submittedName>
</protein>
<keyword evidence="1" id="KW-0812">Transmembrane</keyword>
<organism evidence="2 3">
    <name type="scientific">Jeotgalibacillus proteolyticus</name>
    <dbReference type="NCBI Taxonomy" id="2082395"/>
    <lineage>
        <taxon>Bacteria</taxon>
        <taxon>Bacillati</taxon>
        <taxon>Bacillota</taxon>
        <taxon>Bacilli</taxon>
        <taxon>Bacillales</taxon>
        <taxon>Caryophanaceae</taxon>
        <taxon>Jeotgalibacillus</taxon>
    </lineage>
</organism>
<comment type="caution">
    <text evidence="2">The sequence shown here is derived from an EMBL/GenBank/DDBJ whole genome shotgun (WGS) entry which is preliminary data.</text>
</comment>
<accession>A0A2S5GFL6</accession>
<reference evidence="2 3" key="1">
    <citation type="submission" date="2018-02" db="EMBL/GenBank/DDBJ databases">
        <title>Jeotgalibacillus proteolyticum sp. nov. a protease producing bacterium isolated from ocean sediments of Laizhou Bay.</title>
        <authorList>
            <person name="Li Y."/>
        </authorList>
    </citation>
    <scope>NUCLEOTIDE SEQUENCE [LARGE SCALE GENOMIC DNA]</scope>
    <source>
        <strain evidence="2 3">22-7</strain>
    </source>
</reference>
<evidence type="ECO:0000256" key="1">
    <source>
        <dbReference type="SAM" id="Phobius"/>
    </source>
</evidence>
<proteinExistence type="predicted"/>
<sequence>MVKYISIFLLAFLISIILFFLFSYLLMDESFILAIGAALSILLSFIISQLFYLINLVRKQRESRGGHES</sequence>
<keyword evidence="1" id="KW-1133">Transmembrane helix</keyword>
<dbReference type="RefSeq" id="WP_104057194.1">
    <property type="nucleotide sequence ID" value="NZ_PREZ01000002.1"/>
</dbReference>
<evidence type="ECO:0000313" key="3">
    <source>
        <dbReference type="Proteomes" id="UP000239047"/>
    </source>
</evidence>